<keyword evidence="6" id="KW-0175">Coiled coil</keyword>
<keyword evidence="10" id="KW-1185">Reference proteome</keyword>
<accession>A0ABN9XRG1</accession>
<reference evidence="9" key="1">
    <citation type="submission" date="2023-10" db="EMBL/GenBank/DDBJ databases">
        <authorList>
            <person name="Chen Y."/>
            <person name="Shah S."/>
            <person name="Dougan E. K."/>
            <person name="Thang M."/>
            <person name="Chan C."/>
        </authorList>
    </citation>
    <scope>NUCLEOTIDE SEQUENCE [LARGE SCALE GENOMIC DNA]</scope>
</reference>
<evidence type="ECO:0000313" key="10">
    <source>
        <dbReference type="Proteomes" id="UP001189429"/>
    </source>
</evidence>
<keyword evidence="3" id="KW-0507">mRNA processing</keyword>
<dbReference type="Pfam" id="PF18101">
    <property type="entry name" value="Pan3_CK"/>
    <property type="match status" value="1"/>
</dbReference>
<proteinExistence type="predicted"/>
<evidence type="ECO:0000256" key="3">
    <source>
        <dbReference type="ARBA" id="ARBA00022664"/>
    </source>
</evidence>
<dbReference type="InterPro" id="IPR030844">
    <property type="entry name" value="PAN3"/>
</dbReference>
<dbReference type="InterPro" id="IPR041332">
    <property type="entry name" value="Pan3_CK"/>
</dbReference>
<dbReference type="PANTHER" id="PTHR12272">
    <property type="entry name" value="DEADENYLATION COMPLEX SUBUNIT PAN3"/>
    <property type="match status" value="1"/>
</dbReference>
<dbReference type="Proteomes" id="UP001189429">
    <property type="component" value="Unassembled WGS sequence"/>
</dbReference>
<dbReference type="EMBL" id="CAUYUJ010021087">
    <property type="protein sequence ID" value="CAK0902555.1"/>
    <property type="molecule type" value="Genomic_DNA"/>
</dbReference>
<dbReference type="Gene3D" id="1.10.510.10">
    <property type="entry name" value="Transferase(Phosphotransferase) domain 1"/>
    <property type="match status" value="1"/>
</dbReference>
<keyword evidence="5" id="KW-0067">ATP-binding</keyword>
<dbReference type="Gene3D" id="1.20.5.5160">
    <property type="match status" value="1"/>
</dbReference>
<evidence type="ECO:0000256" key="6">
    <source>
        <dbReference type="ARBA" id="ARBA00023054"/>
    </source>
</evidence>
<evidence type="ECO:0000256" key="5">
    <source>
        <dbReference type="ARBA" id="ARBA00022840"/>
    </source>
</evidence>
<evidence type="ECO:0000259" key="8">
    <source>
        <dbReference type="Pfam" id="PF18101"/>
    </source>
</evidence>
<organism evidence="9 10">
    <name type="scientific">Prorocentrum cordatum</name>
    <dbReference type="NCBI Taxonomy" id="2364126"/>
    <lineage>
        <taxon>Eukaryota</taxon>
        <taxon>Sar</taxon>
        <taxon>Alveolata</taxon>
        <taxon>Dinophyceae</taxon>
        <taxon>Prorocentrales</taxon>
        <taxon>Prorocentraceae</taxon>
        <taxon>Prorocentrum</taxon>
    </lineage>
</organism>
<dbReference type="InterPro" id="IPR011009">
    <property type="entry name" value="Kinase-like_dom_sf"/>
</dbReference>
<comment type="subcellular location">
    <subcellularLocation>
        <location evidence="1">Cytoplasm</location>
    </subcellularLocation>
</comment>
<sequence>PRNTACEGSLIAPGSSVRSPEVTGGLGRPPEASEGQERGAFRILDKIAVTAGEELSSRALHVLQPGTVVQVLQVVRDPGGQQVRGRIEGAAECPAGWVSLKSAGWHWAEPCREAAEPTASTAAAAKPAAAAPAPPTGAGAVAAAPALAAAPPPEPAAPAPAAAPAAAAGPGPPPAAAACRPASPPAPSAADGPQLPLSPPQGPPRAGVDDFFVGGGLAGSSRAPWGIDPAPREFGKENRVFAREDWTFTQAMSSAPLPAKMKDRYESIQHQGSKDGAYSNFFGTVVYRYKAKVKNTRDTYHCLRRVKFDVGQFSSVAKALEQFVQLEANPCICALRQAFVTNEFADWATEERHAYDKPVFMGPASLVFAYEWKNPADTTPVTTLDTILQRPCPEKEIWYYISQILVALKQLHDKKLAARVMKDPSRILLCTASNRIYLNCLGMKDALDTSRNPTKEYLALQKEDLRDLGQLILWLAGCGDVLDATSNTNMSRALQNLVVKLLPPSWEREAFFKVDDVLAAVNCQAMLLPHKDLLLRMDAKEAELKEEKAEVSIWSDMLYKLVSICERPRVNGDIHWAETGDRYLCKLFRDHLFFRSTDEGALHLDKDDVAVHLRKLHEKSGQKIVLTSPDRNVVLSVSYRDVSCCIESSYEDLKSAVRGAPPCGERGG</sequence>
<feature type="compositionally biased region" description="Low complexity" evidence="7">
    <location>
        <begin position="159"/>
        <end position="169"/>
    </location>
</feature>
<feature type="non-terminal residue" evidence="9">
    <location>
        <position position="1"/>
    </location>
</feature>
<dbReference type="PANTHER" id="PTHR12272:SF11">
    <property type="entry name" value="PAN2-PAN3 DEADENYLATION COMPLEX SUBUNIT PAN3"/>
    <property type="match status" value="1"/>
</dbReference>
<evidence type="ECO:0000256" key="1">
    <source>
        <dbReference type="ARBA" id="ARBA00004496"/>
    </source>
</evidence>
<evidence type="ECO:0000256" key="4">
    <source>
        <dbReference type="ARBA" id="ARBA00022741"/>
    </source>
</evidence>
<protein>
    <recommendedName>
        <fullName evidence="8">Pan3 C-terminal knob domain-containing protein</fullName>
    </recommendedName>
</protein>
<evidence type="ECO:0000256" key="7">
    <source>
        <dbReference type="SAM" id="MobiDB-lite"/>
    </source>
</evidence>
<feature type="region of interest" description="Disordered" evidence="7">
    <location>
        <begin position="149"/>
        <end position="213"/>
    </location>
</feature>
<feature type="region of interest" description="Disordered" evidence="7">
    <location>
        <begin position="1"/>
        <end position="39"/>
    </location>
</feature>
<dbReference type="SUPFAM" id="SSF56112">
    <property type="entry name" value="Protein kinase-like (PK-like)"/>
    <property type="match status" value="1"/>
</dbReference>
<gene>
    <name evidence="9" type="ORF">PCOR1329_LOCUS79142</name>
</gene>
<keyword evidence="2" id="KW-0963">Cytoplasm</keyword>
<keyword evidence="4" id="KW-0547">Nucleotide-binding</keyword>
<name>A0ABN9XRG1_9DINO</name>
<evidence type="ECO:0000313" key="9">
    <source>
        <dbReference type="EMBL" id="CAK0902555.1"/>
    </source>
</evidence>
<evidence type="ECO:0000256" key="2">
    <source>
        <dbReference type="ARBA" id="ARBA00022490"/>
    </source>
</evidence>
<dbReference type="Gene3D" id="1.10.287.3700">
    <property type="match status" value="1"/>
</dbReference>
<comment type="caution">
    <text evidence="9">The sequence shown here is derived from an EMBL/GenBank/DDBJ whole genome shotgun (WGS) entry which is preliminary data.</text>
</comment>
<feature type="domain" description="Pan3 C-terminal knob" evidence="8">
    <location>
        <begin position="532"/>
        <end position="653"/>
    </location>
</feature>